<accession>A0A7V6DQC5</accession>
<name>A0A7V6DQC5_9BACT</name>
<evidence type="ECO:0000313" key="1">
    <source>
        <dbReference type="EMBL" id="HHS30104.1"/>
    </source>
</evidence>
<proteinExistence type="predicted"/>
<reference evidence="1" key="1">
    <citation type="journal article" date="2020" name="mSystems">
        <title>Genome- and Community-Level Interaction Insights into Carbon Utilization and Element Cycling Functions of Hydrothermarchaeota in Hydrothermal Sediment.</title>
        <authorList>
            <person name="Zhou Z."/>
            <person name="Liu Y."/>
            <person name="Xu W."/>
            <person name="Pan J."/>
            <person name="Luo Z.H."/>
            <person name="Li M."/>
        </authorList>
    </citation>
    <scope>NUCLEOTIDE SEQUENCE [LARGE SCALE GENOMIC DNA]</scope>
    <source>
        <strain evidence="1">SpSt-767</strain>
    </source>
</reference>
<dbReference type="AlphaFoldDB" id="A0A7V6DQC5"/>
<comment type="caution">
    <text evidence="1">The sequence shown here is derived from an EMBL/GenBank/DDBJ whole genome shotgun (WGS) entry which is preliminary data.</text>
</comment>
<organism evidence="1">
    <name type="scientific">Desulfobacca acetoxidans</name>
    <dbReference type="NCBI Taxonomy" id="60893"/>
    <lineage>
        <taxon>Bacteria</taxon>
        <taxon>Pseudomonadati</taxon>
        <taxon>Thermodesulfobacteriota</taxon>
        <taxon>Desulfobaccia</taxon>
        <taxon>Desulfobaccales</taxon>
        <taxon>Desulfobaccaceae</taxon>
        <taxon>Desulfobacca</taxon>
    </lineage>
</organism>
<sequence>MGTYRELQGALARQLQQLAQLPELKGPNLQGLIDKLRTSRFNLVVMGAFKRGNSTLITEQRRGGRGWSRTIG</sequence>
<protein>
    <submittedName>
        <fullName evidence="1">Uncharacterized protein</fullName>
    </submittedName>
</protein>
<gene>
    <name evidence="1" type="ORF">ENV52_10440</name>
</gene>
<dbReference type="EMBL" id="DTGR01000163">
    <property type="protein sequence ID" value="HHS30104.1"/>
    <property type="molecule type" value="Genomic_DNA"/>
</dbReference>